<sequence length="320" mass="37127">MSKINLPEKLLDRLDLIFGKSNLQKILTTFKARQTTFRVNTLKNGKVEVLQKLQQNGFKVKRVAWFADAFILENKSQSELMKTDLFIDGKIYLQSLASMVPVIVLDPKVGDKVLDLTSAPGSKTSQIAMMMNKNGELVANEIDKIRFEKLVHNMNLLGIIDEKKEDWKFELINEDGIKIFEKYKDYFDKVLLDAPCSAEARIDLSDRRSYSYWNEKNIKDHAFLQKKLLFSAWSCLKKGGMLVYSTCTFAPEENESQIVWLKEKFGAELEIEKIEIKGLEKSRSLPEWRDIKFDKEINNCCRILPDKYIEGFFVVKIKKK</sequence>
<dbReference type="NCBIfam" id="TIGR00446">
    <property type="entry name" value="nop2p"/>
    <property type="match status" value="1"/>
</dbReference>
<evidence type="ECO:0000256" key="7">
    <source>
        <dbReference type="PROSITE-ProRule" id="PRU01023"/>
    </source>
</evidence>
<dbReference type="InterPro" id="IPR023267">
    <property type="entry name" value="RCMT"/>
</dbReference>
<organism evidence="9 10">
    <name type="scientific">Candidatus Magasanikbacteria bacterium CG1_02_32_51</name>
    <dbReference type="NCBI Taxonomy" id="1805238"/>
    <lineage>
        <taxon>Bacteria</taxon>
        <taxon>Candidatus Magasanikiibacteriota</taxon>
    </lineage>
</organism>
<feature type="binding site" evidence="7">
    <location>
        <position position="141"/>
    </location>
    <ligand>
        <name>S-adenosyl-L-methionine</name>
        <dbReference type="ChEBI" id="CHEBI:59789"/>
    </ligand>
</feature>
<dbReference type="GO" id="GO:0003723">
    <property type="term" value="F:RNA binding"/>
    <property type="evidence" value="ECO:0007669"/>
    <property type="project" value="UniProtKB-UniRule"/>
</dbReference>
<dbReference type="GO" id="GO:0008173">
    <property type="term" value="F:RNA methyltransferase activity"/>
    <property type="evidence" value="ECO:0007669"/>
    <property type="project" value="InterPro"/>
</dbReference>
<keyword evidence="3 7" id="KW-0489">Methyltransferase</keyword>
<dbReference type="InterPro" id="IPR011023">
    <property type="entry name" value="Nop2p"/>
</dbReference>
<comment type="similarity">
    <text evidence="1 7">Belongs to the class I-like SAM-binding methyltransferase superfamily. RsmB/NOP family.</text>
</comment>
<evidence type="ECO:0000256" key="3">
    <source>
        <dbReference type="ARBA" id="ARBA00022603"/>
    </source>
</evidence>
<dbReference type="SUPFAM" id="SSF53335">
    <property type="entry name" value="S-adenosyl-L-methionine-dependent methyltransferases"/>
    <property type="match status" value="1"/>
</dbReference>
<comment type="caution">
    <text evidence="7">Lacks conserved residue(s) required for the propagation of feature annotation.</text>
</comment>
<dbReference type="Pfam" id="PF01189">
    <property type="entry name" value="Methyltr_RsmB-F"/>
    <property type="match status" value="1"/>
</dbReference>
<feature type="binding site" evidence="7">
    <location>
        <position position="175"/>
    </location>
    <ligand>
        <name>S-adenosyl-L-methionine</name>
        <dbReference type="ChEBI" id="CHEBI:59789"/>
    </ligand>
</feature>
<dbReference type="PROSITE" id="PS01153">
    <property type="entry name" value="NOL1_NOP2_SUN"/>
    <property type="match status" value="1"/>
</dbReference>
<dbReference type="GO" id="GO:0001510">
    <property type="term" value="P:RNA methylation"/>
    <property type="evidence" value="ECO:0007669"/>
    <property type="project" value="InterPro"/>
</dbReference>
<evidence type="ECO:0000256" key="2">
    <source>
        <dbReference type="ARBA" id="ARBA00022490"/>
    </source>
</evidence>
<dbReference type="InterPro" id="IPR049560">
    <property type="entry name" value="MeTrfase_RsmB-F_NOP2_cat"/>
</dbReference>
<keyword evidence="6 7" id="KW-0694">RNA-binding</keyword>
<evidence type="ECO:0000256" key="1">
    <source>
        <dbReference type="ARBA" id="ARBA00007494"/>
    </source>
</evidence>
<dbReference type="InterPro" id="IPR018314">
    <property type="entry name" value="RsmB/NOL1/NOP2-like_CS"/>
</dbReference>
<dbReference type="AlphaFoldDB" id="A0A1J4U2D9"/>
<keyword evidence="5 7" id="KW-0949">S-adenosyl-L-methionine</keyword>
<name>A0A1J4U2D9_9BACT</name>
<proteinExistence type="inferred from homology"/>
<evidence type="ECO:0000259" key="8">
    <source>
        <dbReference type="PROSITE" id="PS51686"/>
    </source>
</evidence>
<comment type="caution">
    <text evidence="9">The sequence shown here is derived from an EMBL/GenBank/DDBJ whole genome shotgun (WGS) entry which is preliminary data.</text>
</comment>
<evidence type="ECO:0000256" key="5">
    <source>
        <dbReference type="ARBA" id="ARBA00022691"/>
    </source>
</evidence>
<reference evidence="9 10" key="1">
    <citation type="journal article" date="2016" name="Environ. Microbiol.">
        <title>Genomic resolution of a cold subsurface aquifer community provides metabolic insights for novel microbes adapted to high CO concentrations.</title>
        <authorList>
            <person name="Probst A.J."/>
            <person name="Castelle C.J."/>
            <person name="Singh A."/>
            <person name="Brown C.T."/>
            <person name="Anantharaman K."/>
            <person name="Sharon I."/>
            <person name="Hug L.A."/>
            <person name="Burstein D."/>
            <person name="Emerson J.B."/>
            <person name="Thomas B.C."/>
            <person name="Banfield J.F."/>
        </authorList>
    </citation>
    <scope>NUCLEOTIDE SEQUENCE [LARGE SCALE GENOMIC DNA]</scope>
    <source>
        <strain evidence="9">CG1_02_32_51</strain>
    </source>
</reference>
<gene>
    <name evidence="9" type="ORF">AUJ23_03100</name>
</gene>
<dbReference type="STRING" id="1805238.AUJ23_03100"/>
<evidence type="ECO:0000313" key="9">
    <source>
        <dbReference type="EMBL" id="OIO18700.1"/>
    </source>
</evidence>
<dbReference type="EMBL" id="MNVC01000035">
    <property type="protein sequence ID" value="OIO18700.1"/>
    <property type="molecule type" value="Genomic_DNA"/>
</dbReference>
<dbReference type="Gene3D" id="3.40.50.150">
    <property type="entry name" value="Vaccinia Virus protein VP39"/>
    <property type="match status" value="1"/>
</dbReference>
<feature type="active site" description="Nucleophile" evidence="7">
    <location>
        <position position="247"/>
    </location>
</feature>
<dbReference type="InterPro" id="IPR029063">
    <property type="entry name" value="SAM-dependent_MTases_sf"/>
</dbReference>
<evidence type="ECO:0000256" key="4">
    <source>
        <dbReference type="ARBA" id="ARBA00022679"/>
    </source>
</evidence>
<dbReference type="GO" id="GO:0008757">
    <property type="term" value="F:S-adenosylmethionine-dependent methyltransferase activity"/>
    <property type="evidence" value="ECO:0007669"/>
    <property type="project" value="InterPro"/>
</dbReference>
<evidence type="ECO:0000256" key="6">
    <source>
        <dbReference type="ARBA" id="ARBA00022884"/>
    </source>
</evidence>
<protein>
    <recommendedName>
        <fullName evidence="8">SAM-dependent MTase RsmB/NOP-type domain-containing protein</fullName>
    </recommendedName>
</protein>
<feature type="domain" description="SAM-dependent MTase RsmB/NOP-type" evidence="8">
    <location>
        <begin position="25"/>
        <end position="320"/>
    </location>
</feature>
<dbReference type="PRINTS" id="PR02008">
    <property type="entry name" value="RCMTFAMILY"/>
</dbReference>
<keyword evidence="2" id="KW-0963">Cytoplasm</keyword>
<feature type="binding site" evidence="7">
    <location>
        <position position="193"/>
    </location>
    <ligand>
        <name>S-adenosyl-L-methionine</name>
        <dbReference type="ChEBI" id="CHEBI:59789"/>
    </ligand>
</feature>
<keyword evidence="4 7" id="KW-0808">Transferase</keyword>
<evidence type="ECO:0000313" key="10">
    <source>
        <dbReference type="Proteomes" id="UP000181941"/>
    </source>
</evidence>
<dbReference type="InterPro" id="IPR031341">
    <property type="entry name" value="Methyltr_RsmF_N"/>
</dbReference>
<dbReference type="GO" id="GO:0006396">
    <property type="term" value="P:RNA processing"/>
    <property type="evidence" value="ECO:0007669"/>
    <property type="project" value="InterPro"/>
</dbReference>
<accession>A0A1J4U2D9</accession>
<dbReference type="PANTHER" id="PTHR22807">
    <property type="entry name" value="NOP2 YEAST -RELATED NOL1/NOP2/FMU SUN DOMAIN-CONTAINING"/>
    <property type="match status" value="1"/>
</dbReference>
<dbReference type="PANTHER" id="PTHR22807:SF30">
    <property type="entry name" value="28S RRNA (CYTOSINE(4447)-C(5))-METHYLTRANSFERASE-RELATED"/>
    <property type="match status" value="1"/>
</dbReference>
<dbReference type="Gene3D" id="3.30.70.1170">
    <property type="entry name" value="Sun protein, domain 3"/>
    <property type="match status" value="1"/>
</dbReference>
<dbReference type="PROSITE" id="PS51686">
    <property type="entry name" value="SAM_MT_RSMB_NOP"/>
    <property type="match status" value="1"/>
</dbReference>
<dbReference type="InterPro" id="IPR001678">
    <property type="entry name" value="MeTrfase_RsmB-F_NOP2_dom"/>
</dbReference>
<dbReference type="Pfam" id="PF17125">
    <property type="entry name" value="Methyltr_RsmF_N"/>
    <property type="match status" value="1"/>
</dbReference>
<dbReference type="Proteomes" id="UP000181941">
    <property type="component" value="Unassembled WGS sequence"/>
</dbReference>